<keyword evidence="4" id="KW-1185">Reference proteome</keyword>
<name>A0A7H0K0U2_9CORY</name>
<dbReference type="RefSeq" id="WP_171193637.1">
    <property type="nucleotide sequence ID" value="NZ_CP061032.1"/>
</dbReference>
<dbReference type="KEGG" id="cluj:IAU68_03850"/>
<dbReference type="AlphaFoldDB" id="A0A7H0K0U2"/>
<sequence>MTTPDVNIDFLLPKTYVLERKGKPYAEVAYMTRVVGGGTRIPLPAGMSMVTIVATGMSSAGLRVELEGDTQFKKELVPWTFVDHETIRVWAGQISTPADNAMNLIVQARNVTTNAQNNGSVSVQIVNFPPEN</sequence>
<dbReference type="EMBL" id="JACMYE010000010">
    <property type="protein sequence ID" value="MBC3179754.1"/>
    <property type="molecule type" value="Genomic_DNA"/>
</dbReference>
<reference evidence="3 4" key="1">
    <citation type="submission" date="2020-08" db="EMBL/GenBank/DDBJ databases">
        <title>novel species in genus Corynebacterium.</title>
        <authorList>
            <person name="Zhang G."/>
        </authorList>
    </citation>
    <scope>NUCLEOTIDE SEQUENCE [LARGE SCALE GENOMIC DNA]</scope>
    <source>
        <strain evidence="2">Zg-917</strain>
        <strain evidence="3 4">zg-917</strain>
    </source>
</reference>
<dbReference type="Proteomes" id="UP000516235">
    <property type="component" value="Chromosome"/>
</dbReference>
<accession>A0A7H0K0U2</accession>
<organism evidence="2 3">
    <name type="scientific">Corynebacterium lujinxingii</name>
    <dbReference type="NCBI Taxonomy" id="2763010"/>
    <lineage>
        <taxon>Bacteria</taxon>
        <taxon>Bacillati</taxon>
        <taxon>Actinomycetota</taxon>
        <taxon>Actinomycetes</taxon>
        <taxon>Mycobacteriales</taxon>
        <taxon>Corynebacteriaceae</taxon>
        <taxon>Corynebacterium</taxon>
    </lineage>
</organism>
<evidence type="ECO:0000313" key="3">
    <source>
        <dbReference type="Proteomes" id="UP000516235"/>
    </source>
</evidence>
<proteinExistence type="predicted"/>
<evidence type="ECO:0000313" key="4">
    <source>
        <dbReference type="Proteomes" id="UP000642876"/>
    </source>
</evidence>
<dbReference type="Proteomes" id="UP000642876">
    <property type="component" value="Unassembled WGS sequence"/>
</dbReference>
<evidence type="ECO:0000313" key="2">
    <source>
        <dbReference type="EMBL" id="QNP90908.1"/>
    </source>
</evidence>
<dbReference type="EMBL" id="CP061032">
    <property type="protein sequence ID" value="QNP90908.1"/>
    <property type="molecule type" value="Genomic_DNA"/>
</dbReference>
<gene>
    <name evidence="1" type="ORF">H7348_10645</name>
    <name evidence="2" type="ORF">IAU68_03850</name>
</gene>
<evidence type="ECO:0000313" key="1">
    <source>
        <dbReference type="EMBL" id="MBC3179754.1"/>
    </source>
</evidence>
<protein>
    <submittedName>
        <fullName evidence="2">Uncharacterized protein</fullName>
    </submittedName>
</protein>